<protein>
    <recommendedName>
        <fullName evidence="7">UPF0056 membrane protein</fullName>
    </recommendedName>
</protein>
<dbReference type="EMBL" id="VLKG01000002">
    <property type="protein sequence ID" value="TWH76711.1"/>
    <property type="molecule type" value="Genomic_DNA"/>
</dbReference>
<evidence type="ECO:0000256" key="1">
    <source>
        <dbReference type="ARBA" id="ARBA00004651"/>
    </source>
</evidence>
<keyword evidence="6 7" id="KW-0472">Membrane</keyword>
<keyword evidence="9" id="KW-1185">Reference proteome</keyword>
<evidence type="ECO:0000313" key="9">
    <source>
        <dbReference type="Proteomes" id="UP000319627"/>
    </source>
</evidence>
<dbReference type="PANTHER" id="PTHR33508">
    <property type="entry name" value="UPF0056 MEMBRANE PROTEIN YHCE"/>
    <property type="match status" value="1"/>
</dbReference>
<sequence>MLWLHALTVFMGFFAIMNPIANVPIFLSLTADNSAREVRSIARRSLLLAFGIVLIFAVAGNLIFQVFGISLNAFRITGGLLVFLIGFHMLQGSPSRVQNVKNADNPVDQDAALSVAITPLAMPILAGPGTIATTMNFAATGGWLELLITVAIFALLCFITYGLFLFGRSFVEFIGQEALAVITRMMGLILAVMGTQMLIEGIGATWEDYQKANNPVLAPVPMQVCWPGSGSA</sequence>
<accession>A0A562J089</accession>
<feature type="transmembrane region" description="Helical" evidence="7">
    <location>
        <begin position="6"/>
        <end position="27"/>
    </location>
</feature>
<feature type="transmembrane region" description="Helical" evidence="7">
    <location>
        <begin position="47"/>
        <end position="67"/>
    </location>
</feature>
<feature type="transmembrane region" description="Helical" evidence="7">
    <location>
        <begin position="178"/>
        <end position="199"/>
    </location>
</feature>
<feature type="transmembrane region" description="Helical" evidence="7">
    <location>
        <begin position="73"/>
        <end position="90"/>
    </location>
</feature>
<evidence type="ECO:0000256" key="2">
    <source>
        <dbReference type="ARBA" id="ARBA00009784"/>
    </source>
</evidence>
<evidence type="ECO:0000256" key="4">
    <source>
        <dbReference type="ARBA" id="ARBA00022692"/>
    </source>
</evidence>
<keyword evidence="4 7" id="KW-0812">Transmembrane</keyword>
<dbReference type="InterPro" id="IPR002771">
    <property type="entry name" value="Multi_antbiot-R_MarC"/>
</dbReference>
<organism evidence="8 9">
    <name type="scientific">Azomonas agilis</name>
    <dbReference type="NCBI Taxonomy" id="116849"/>
    <lineage>
        <taxon>Bacteria</taxon>
        <taxon>Pseudomonadati</taxon>
        <taxon>Pseudomonadota</taxon>
        <taxon>Gammaproteobacteria</taxon>
        <taxon>Pseudomonadales</taxon>
        <taxon>Pseudomonadaceae</taxon>
        <taxon>Azomonas</taxon>
    </lineage>
</organism>
<keyword evidence="3" id="KW-1003">Cell membrane</keyword>
<dbReference type="OrthoDB" id="21094at2"/>
<comment type="similarity">
    <text evidence="2 7">Belongs to the UPF0056 (MarC) family.</text>
</comment>
<dbReference type="PANTHER" id="PTHR33508:SF1">
    <property type="entry name" value="UPF0056 MEMBRANE PROTEIN YHCE"/>
    <property type="match status" value="1"/>
</dbReference>
<dbReference type="Pfam" id="PF01914">
    <property type="entry name" value="MarC"/>
    <property type="match status" value="1"/>
</dbReference>
<dbReference type="RefSeq" id="WP_144570496.1">
    <property type="nucleotide sequence ID" value="NZ_VLKG01000002.1"/>
</dbReference>
<reference evidence="8 9" key="1">
    <citation type="submission" date="2019-07" db="EMBL/GenBank/DDBJ databases">
        <title>Genomic Encyclopedia of Type Strains, Phase I: the one thousand microbial genomes (KMG-I) project.</title>
        <authorList>
            <person name="Kyrpides N."/>
        </authorList>
    </citation>
    <scope>NUCLEOTIDE SEQUENCE [LARGE SCALE GENOMIC DNA]</scope>
    <source>
        <strain evidence="8 9">DSM 375</strain>
    </source>
</reference>
<evidence type="ECO:0000256" key="7">
    <source>
        <dbReference type="RuleBase" id="RU362048"/>
    </source>
</evidence>
<feature type="transmembrane region" description="Helical" evidence="7">
    <location>
        <begin position="143"/>
        <end position="166"/>
    </location>
</feature>
<name>A0A562J089_9GAMM</name>
<dbReference type="GO" id="GO:0005886">
    <property type="term" value="C:plasma membrane"/>
    <property type="evidence" value="ECO:0007669"/>
    <property type="project" value="UniProtKB-SubCell"/>
</dbReference>
<evidence type="ECO:0000313" key="8">
    <source>
        <dbReference type="EMBL" id="TWH76711.1"/>
    </source>
</evidence>
<proteinExistence type="inferred from homology"/>
<dbReference type="NCBIfam" id="TIGR00427">
    <property type="entry name" value="NAAT family transporter"/>
    <property type="match status" value="1"/>
</dbReference>
<dbReference type="Proteomes" id="UP000319627">
    <property type="component" value="Unassembled WGS sequence"/>
</dbReference>
<evidence type="ECO:0000256" key="5">
    <source>
        <dbReference type="ARBA" id="ARBA00022989"/>
    </source>
</evidence>
<comment type="caution">
    <text evidence="8">The sequence shown here is derived from an EMBL/GenBank/DDBJ whole genome shotgun (WGS) entry which is preliminary data.</text>
</comment>
<dbReference type="AlphaFoldDB" id="A0A562J089"/>
<comment type="subcellular location">
    <subcellularLocation>
        <location evidence="1 7">Cell membrane</location>
        <topology evidence="1 7">Multi-pass membrane protein</topology>
    </subcellularLocation>
</comment>
<keyword evidence="5 7" id="KW-1133">Transmembrane helix</keyword>
<evidence type="ECO:0000256" key="6">
    <source>
        <dbReference type="ARBA" id="ARBA00023136"/>
    </source>
</evidence>
<evidence type="ECO:0000256" key="3">
    <source>
        <dbReference type="ARBA" id="ARBA00022475"/>
    </source>
</evidence>
<feature type="transmembrane region" description="Helical" evidence="7">
    <location>
        <begin position="111"/>
        <end position="131"/>
    </location>
</feature>
<gene>
    <name evidence="8" type="ORF">LX59_00756</name>
</gene>